<dbReference type="PROSITE" id="PS50005">
    <property type="entry name" value="TPR"/>
    <property type="match status" value="1"/>
</dbReference>
<dbReference type="Proteomes" id="UP000217257">
    <property type="component" value="Chromosome"/>
</dbReference>
<dbReference type="EMBL" id="CP022098">
    <property type="protein sequence ID" value="ATB38125.1"/>
    <property type="molecule type" value="Genomic_DNA"/>
</dbReference>
<protein>
    <submittedName>
        <fullName evidence="3">Uncharacterized protein</fullName>
    </submittedName>
</protein>
<dbReference type="InterPro" id="IPR019734">
    <property type="entry name" value="TPR_rpt"/>
</dbReference>
<name>A0A250J2C8_9BACT</name>
<evidence type="ECO:0000313" key="4">
    <source>
        <dbReference type="Proteomes" id="UP000217257"/>
    </source>
</evidence>
<feature type="repeat" description="TPR" evidence="1">
    <location>
        <begin position="34"/>
        <end position="67"/>
    </location>
</feature>
<accession>A0A250J2C8</accession>
<dbReference type="AlphaFoldDB" id="A0A250J2C8"/>
<reference evidence="3 4" key="1">
    <citation type="submission" date="2017-06" db="EMBL/GenBank/DDBJ databases">
        <title>Sequencing and comparative analysis of myxobacterial genomes.</title>
        <authorList>
            <person name="Rupp O."/>
            <person name="Goesmann A."/>
            <person name="Sogaard-Andersen L."/>
        </authorList>
    </citation>
    <scope>NUCLEOTIDE SEQUENCE [LARGE SCALE GENOMIC DNA]</scope>
    <source>
        <strain evidence="3 4">DSM 52655</strain>
    </source>
</reference>
<organism evidence="3 4">
    <name type="scientific">Cystobacter fuscus</name>
    <dbReference type="NCBI Taxonomy" id="43"/>
    <lineage>
        <taxon>Bacteria</taxon>
        <taxon>Pseudomonadati</taxon>
        <taxon>Myxococcota</taxon>
        <taxon>Myxococcia</taxon>
        <taxon>Myxococcales</taxon>
        <taxon>Cystobacterineae</taxon>
        <taxon>Archangiaceae</taxon>
        <taxon>Cystobacter</taxon>
    </lineage>
</organism>
<gene>
    <name evidence="3" type="ORF">CYFUS_003556</name>
</gene>
<proteinExistence type="predicted"/>
<feature type="region of interest" description="Disordered" evidence="2">
    <location>
        <begin position="305"/>
        <end position="326"/>
    </location>
</feature>
<dbReference type="KEGG" id="cfus:CYFUS_003556"/>
<evidence type="ECO:0000256" key="1">
    <source>
        <dbReference type="PROSITE-ProRule" id="PRU00339"/>
    </source>
</evidence>
<feature type="compositionally biased region" description="Polar residues" evidence="2">
    <location>
        <begin position="97"/>
        <end position="112"/>
    </location>
</feature>
<evidence type="ECO:0000313" key="3">
    <source>
        <dbReference type="EMBL" id="ATB38125.1"/>
    </source>
</evidence>
<feature type="region of interest" description="Disordered" evidence="2">
    <location>
        <begin position="97"/>
        <end position="116"/>
    </location>
</feature>
<evidence type="ECO:0000256" key="2">
    <source>
        <dbReference type="SAM" id="MobiDB-lite"/>
    </source>
</evidence>
<sequence length="326" mass="35611">MGKIRGLFEKLKYEEALDQVGLARGRPLSTSALVTLSLYEGILLFEMGRLQESEEAFQVAMMLRPNEQLPEQVSPKVVAHFEAIRQKVQQEMLQSLEAHQNAATSDSPSVASSKEKASPKCASTLIAANGRTLKAQQLWRLASMEQMLCAPGIPRKAVSKAMATLKTQVSEAGTITEWVRVSQEIDQLAHQFALYPSSEDWLQAKSAVPEALWEVGDEDQDVPLPEAPAVVPPEPPANLFGCRAAVAAECERLMMRLIALQARTTEMDEASRSTALSALFQLGQKVREADSSKLLETASRGIDDWAGKPREASLPVQGSLEASLLE</sequence>
<keyword evidence="1" id="KW-0802">TPR repeat</keyword>